<dbReference type="NCBIfam" id="TIGR02595">
    <property type="entry name" value="PEP_CTERM"/>
    <property type="match status" value="1"/>
</dbReference>
<dbReference type="Proteomes" id="UP000366872">
    <property type="component" value="Unassembled WGS sequence"/>
</dbReference>
<evidence type="ECO:0000313" key="2">
    <source>
        <dbReference type="EMBL" id="VGO15090.1"/>
    </source>
</evidence>
<evidence type="ECO:0008006" key="4">
    <source>
        <dbReference type="Google" id="ProtNLM"/>
    </source>
</evidence>
<organism evidence="2 3">
    <name type="scientific">Pontiella desulfatans</name>
    <dbReference type="NCBI Taxonomy" id="2750659"/>
    <lineage>
        <taxon>Bacteria</taxon>
        <taxon>Pseudomonadati</taxon>
        <taxon>Kiritimatiellota</taxon>
        <taxon>Kiritimatiellia</taxon>
        <taxon>Kiritimatiellales</taxon>
        <taxon>Pontiellaceae</taxon>
        <taxon>Pontiella</taxon>
    </lineage>
</organism>
<sequence>MNKKQLSLIVAIALLTVGAQAALIIDTGFNALTGTEFPPTLDSNSIFRNGAYDSTGDGWLGGPGMQGTETTVDPVSHAVTFAAAGFSGTAGNWSDAFGQVNLDNKATTGSQTFQVVVDNINANGFEALMEMQFFYFKGTVETANNGIALNATTVGSWWEPIGTVVSTGTITSEGTYTTSAIDFGAGYDVIGFRAQFVELNSSITFEESMTISDISVTAVPEPTIIGMLGVGALATMLIRRTITR</sequence>
<accession>A0A6C2U527</accession>
<dbReference type="AlphaFoldDB" id="A0A6C2U527"/>
<dbReference type="EMBL" id="CAAHFG010000002">
    <property type="protein sequence ID" value="VGO15090.1"/>
    <property type="molecule type" value="Genomic_DNA"/>
</dbReference>
<dbReference type="RefSeq" id="WP_136080691.1">
    <property type="nucleotide sequence ID" value="NZ_CAAHFG010000002.1"/>
</dbReference>
<keyword evidence="3" id="KW-1185">Reference proteome</keyword>
<gene>
    <name evidence="2" type="ORF">PDESU_03670</name>
</gene>
<proteinExistence type="predicted"/>
<evidence type="ECO:0000256" key="1">
    <source>
        <dbReference type="SAM" id="SignalP"/>
    </source>
</evidence>
<reference evidence="2 3" key="1">
    <citation type="submission" date="2019-04" db="EMBL/GenBank/DDBJ databases">
        <authorList>
            <person name="Van Vliet M D."/>
        </authorList>
    </citation>
    <scope>NUCLEOTIDE SEQUENCE [LARGE SCALE GENOMIC DNA]</scope>
    <source>
        <strain evidence="2 3">F1</strain>
    </source>
</reference>
<name>A0A6C2U527_PONDE</name>
<feature type="signal peptide" evidence="1">
    <location>
        <begin position="1"/>
        <end position="21"/>
    </location>
</feature>
<evidence type="ECO:0000313" key="3">
    <source>
        <dbReference type="Proteomes" id="UP000366872"/>
    </source>
</evidence>
<keyword evidence="1" id="KW-0732">Signal</keyword>
<feature type="chain" id="PRO_5025508214" description="PEP-CTERM protein-sorting domain-containing protein" evidence="1">
    <location>
        <begin position="22"/>
        <end position="244"/>
    </location>
</feature>
<dbReference type="InterPro" id="IPR013424">
    <property type="entry name" value="Ice-binding_C"/>
</dbReference>
<protein>
    <recommendedName>
        <fullName evidence="4">PEP-CTERM protein-sorting domain-containing protein</fullName>
    </recommendedName>
</protein>